<protein>
    <recommendedName>
        <fullName evidence="3">Arrestin-like N-terminal domain-containing protein</fullName>
    </recommendedName>
</protein>
<dbReference type="GeneID" id="70295253"/>
<gene>
    <name evidence="1" type="ORF">F5Z01DRAFT_668435</name>
</gene>
<proteinExistence type="predicted"/>
<name>A0A9P7ZDD5_9HYPO</name>
<reference evidence="1" key="1">
    <citation type="journal article" date="2021" name="IMA Fungus">
        <title>Genomic characterization of three marine fungi, including Emericellopsis atlantica sp. nov. with signatures of a generalist lifestyle and marine biomass degradation.</title>
        <authorList>
            <person name="Hagestad O.C."/>
            <person name="Hou L."/>
            <person name="Andersen J.H."/>
            <person name="Hansen E.H."/>
            <person name="Altermark B."/>
            <person name="Li C."/>
            <person name="Kuhnert E."/>
            <person name="Cox R.J."/>
            <person name="Crous P.W."/>
            <person name="Spatafora J.W."/>
            <person name="Lail K."/>
            <person name="Amirebrahimi M."/>
            <person name="Lipzen A."/>
            <person name="Pangilinan J."/>
            <person name="Andreopoulos W."/>
            <person name="Hayes R.D."/>
            <person name="Ng V."/>
            <person name="Grigoriev I.V."/>
            <person name="Jackson S.A."/>
            <person name="Sutton T.D.S."/>
            <person name="Dobson A.D.W."/>
            <person name="Rama T."/>
        </authorList>
    </citation>
    <scope>NUCLEOTIDE SEQUENCE</scope>
    <source>
        <strain evidence="1">TS7</strain>
    </source>
</reference>
<dbReference type="RefSeq" id="XP_046113605.1">
    <property type="nucleotide sequence ID" value="XM_046264350.1"/>
</dbReference>
<evidence type="ECO:0000313" key="1">
    <source>
        <dbReference type="EMBL" id="KAG9249681.1"/>
    </source>
</evidence>
<comment type="caution">
    <text evidence="1">The sequence shown here is derived from an EMBL/GenBank/DDBJ whole genome shotgun (WGS) entry which is preliminary data.</text>
</comment>
<organism evidence="1 2">
    <name type="scientific">Emericellopsis atlantica</name>
    <dbReference type="NCBI Taxonomy" id="2614577"/>
    <lineage>
        <taxon>Eukaryota</taxon>
        <taxon>Fungi</taxon>
        <taxon>Dikarya</taxon>
        <taxon>Ascomycota</taxon>
        <taxon>Pezizomycotina</taxon>
        <taxon>Sordariomycetes</taxon>
        <taxon>Hypocreomycetidae</taxon>
        <taxon>Hypocreales</taxon>
        <taxon>Bionectriaceae</taxon>
        <taxon>Emericellopsis</taxon>
    </lineage>
</organism>
<evidence type="ECO:0008006" key="3">
    <source>
        <dbReference type="Google" id="ProtNLM"/>
    </source>
</evidence>
<keyword evidence="2" id="KW-1185">Reference proteome</keyword>
<sequence>MYREDFSAERFLNLRHRVRLDDNYKVEGDQRVYTVPFVLVVPPGLDRTSDRAEDKCRPLPPSFDIQRSALTAWSPTVPPAVFISYSLRASVAYSAPPGDTAPGRTRSTDIFHPLTCLPYIETQPPIETSCFPDEYVLSARQAVWGSFVGRKSGHVTFETLEPPPLVYDSERLSTTYCTLRITIDGRSSDLHRLRAASIKVDPVLQIRTYYSGTKLAGTPHKDSIEESGRIRLHTETAQLEAHSFSSLQWSIRDARRGSAASVPLIRPSGDSVREGARSLAGDTEGGDIPWHTTATVPIKPPLRLQPSFCSDFAASSYAVIAKVSVGGVYAKSSYLFFPLQVAYPCSARRDSWHAAAGRQRHAPSPAPEDDVCCSAVDADMQSINDPMPPPYVAQ</sequence>
<dbReference type="Proteomes" id="UP000887229">
    <property type="component" value="Unassembled WGS sequence"/>
</dbReference>
<dbReference type="OrthoDB" id="5120976at2759"/>
<accession>A0A9P7ZDD5</accession>
<evidence type="ECO:0000313" key="2">
    <source>
        <dbReference type="Proteomes" id="UP000887229"/>
    </source>
</evidence>
<dbReference type="EMBL" id="MU251294">
    <property type="protein sequence ID" value="KAG9249681.1"/>
    <property type="molecule type" value="Genomic_DNA"/>
</dbReference>
<dbReference type="AlphaFoldDB" id="A0A9P7ZDD5"/>